<comment type="caution">
    <text evidence="3">The sequence shown here is derived from an EMBL/GenBank/DDBJ whole genome shotgun (WGS) entry which is preliminary data.</text>
</comment>
<dbReference type="PROSITE" id="PS50006">
    <property type="entry name" value="FHA_DOMAIN"/>
    <property type="match status" value="1"/>
</dbReference>
<dbReference type="SUPFAM" id="SSF49879">
    <property type="entry name" value="SMAD/FHA domain"/>
    <property type="match status" value="1"/>
</dbReference>
<accession>A0A0J8VIB3</accession>
<feature type="domain" description="FHA" evidence="2">
    <location>
        <begin position="26"/>
        <end position="78"/>
    </location>
</feature>
<feature type="compositionally biased region" description="Low complexity" evidence="1">
    <location>
        <begin position="132"/>
        <end position="144"/>
    </location>
</feature>
<dbReference type="PATRIC" id="fig|1656095.3.peg.1876"/>
<dbReference type="CDD" id="cd00060">
    <property type="entry name" value="FHA"/>
    <property type="match status" value="1"/>
</dbReference>
<name>A0A0J8VIB3_9ENTR</name>
<protein>
    <recommendedName>
        <fullName evidence="2">FHA domain-containing protein</fullName>
    </recommendedName>
</protein>
<keyword evidence="4" id="KW-1185">Reference proteome</keyword>
<sequence length="667" mass="71495">MRFTIISTKPGHQPPQGSCEFYAPGGTIGRGTDNNLVLPDNDRVISRLQAIVHVDAQGECRITNRGSVTRVVLNDIPLERGRQVELQDGDILGIDDYRIEVTSLHQDTQPVSRMAATITPPPAPAAAPAPKPASASARAESAPTAVPTEIWDSLMQEFSISDSISSNRAKPQPAASHDPFAQPKAAERNTDDPLAMFRDSDPQLERKHVDTDKLFSDDALFKNDSIFNDATPSTLVAPKANEPTLPKEMPQDELDPLALFSGGASAPAARNDDPLGLMGGAPLTHPDDLADQQNTPADAREASTPAQESAPTAAPPQEPDPLGLLGGEPLTAEAHAAAKTEQRDPLGLFGDEPPAAKAQENDPLGLMGGAPLADARDATPDNAQDSDPLAASPLFDAEPPRQDAETPAEEPGRQEYAGFTMPTPQAVARSATQTPKGRLRIDPVQNAASSSVAPQQPARGDVLQGELLEALLEGMGLGDMQPVPQFDRENMRQLGQILSMFSQGTVALLSSRSILKRGVKADMTMVLDDANNPFKLLPSGKTVLMQMFGTRMPGFMPPKKSVRDALIDLQAHQLGMISGIRAIIAAMLQSFNPEQLEEQAKLDGVTSRLSLPGSRKGALWDYFVRTYGETAGEIEDDFHTLFGEAFLHAYDMEVNQYKDSQSGSEEE</sequence>
<evidence type="ECO:0000313" key="4">
    <source>
        <dbReference type="Proteomes" id="UP000037315"/>
    </source>
</evidence>
<organism evidence="3 4">
    <name type="scientific">Franconibacter pulveris</name>
    <dbReference type="NCBI Taxonomy" id="435910"/>
    <lineage>
        <taxon>Bacteria</taxon>
        <taxon>Pseudomonadati</taxon>
        <taxon>Pseudomonadota</taxon>
        <taxon>Gammaproteobacteria</taxon>
        <taxon>Enterobacterales</taxon>
        <taxon>Enterobacteriaceae</taxon>
        <taxon>Franconibacter</taxon>
    </lineage>
</organism>
<dbReference type="EMBL" id="LFEJ01000025">
    <property type="protein sequence ID" value="KMV32862.1"/>
    <property type="molecule type" value="Genomic_DNA"/>
</dbReference>
<dbReference type="OrthoDB" id="273564at2"/>
<evidence type="ECO:0000259" key="2">
    <source>
        <dbReference type="PROSITE" id="PS50006"/>
    </source>
</evidence>
<feature type="region of interest" description="Disordered" evidence="1">
    <location>
        <begin position="115"/>
        <end position="144"/>
    </location>
</feature>
<dbReference type="InterPro" id="IPR008984">
    <property type="entry name" value="SMAD_FHA_dom_sf"/>
</dbReference>
<dbReference type="InterPro" id="IPR046883">
    <property type="entry name" value="T6SS_FHA_C"/>
</dbReference>
<dbReference type="Pfam" id="PF00498">
    <property type="entry name" value="FHA"/>
    <property type="match status" value="1"/>
</dbReference>
<dbReference type="Gene3D" id="2.60.200.20">
    <property type="match status" value="1"/>
</dbReference>
<dbReference type="NCBIfam" id="TIGR03354">
    <property type="entry name" value="VI_FHA"/>
    <property type="match status" value="1"/>
</dbReference>
<dbReference type="Proteomes" id="UP000037315">
    <property type="component" value="Unassembled WGS sequence"/>
</dbReference>
<evidence type="ECO:0000256" key="1">
    <source>
        <dbReference type="SAM" id="MobiDB-lite"/>
    </source>
</evidence>
<dbReference type="STRING" id="1121863.GCA_000621185_01010"/>
<evidence type="ECO:0000313" key="3">
    <source>
        <dbReference type="EMBL" id="KMV32862.1"/>
    </source>
</evidence>
<dbReference type="InterPro" id="IPR000253">
    <property type="entry name" value="FHA_dom"/>
</dbReference>
<gene>
    <name evidence="3" type="ORF">ACH50_19195</name>
</gene>
<feature type="region of interest" description="Disordered" evidence="1">
    <location>
        <begin position="164"/>
        <end position="202"/>
    </location>
</feature>
<feature type="compositionally biased region" description="Pro residues" evidence="1">
    <location>
        <begin position="119"/>
        <end position="131"/>
    </location>
</feature>
<feature type="region of interest" description="Disordered" evidence="1">
    <location>
        <begin position="229"/>
        <end position="439"/>
    </location>
</feature>
<dbReference type="Pfam" id="PF20232">
    <property type="entry name" value="T6SS_FHA_C"/>
    <property type="match status" value="1"/>
</dbReference>
<dbReference type="InterPro" id="IPR017735">
    <property type="entry name" value="T6SS_FHA"/>
</dbReference>
<proteinExistence type="predicted"/>
<dbReference type="RefSeq" id="WP_048888616.1">
    <property type="nucleotide sequence ID" value="NZ_LFEJ01000025.1"/>
</dbReference>
<feature type="compositionally biased region" description="Low complexity" evidence="1">
    <location>
        <begin position="320"/>
        <end position="330"/>
    </location>
</feature>
<reference evidence="3 4" key="1">
    <citation type="submission" date="2015-06" db="EMBL/GenBank/DDBJ databases">
        <title>Genome sequencing of Cronobacter sp. strain DJ34 isolated from petroleum contaminated sludge of Duliajan Oil Fields, Assam, India.</title>
        <authorList>
            <person name="Pal S."/>
            <person name="Banerjee T.D."/>
            <person name="Roy A."/>
            <person name="Sar P."/>
            <person name="Kazy S.K."/>
        </authorList>
    </citation>
    <scope>NUCLEOTIDE SEQUENCE [LARGE SCALE GENOMIC DNA]</scope>
    <source>
        <strain evidence="3 4">DJ34</strain>
    </source>
</reference>
<dbReference type="AlphaFoldDB" id="A0A0J8VIB3"/>